<evidence type="ECO:0000256" key="1">
    <source>
        <dbReference type="ARBA" id="ARBA00004651"/>
    </source>
</evidence>
<comment type="similarity">
    <text evidence="7">Belongs to the binding-protein-dependent transport system permease family.</text>
</comment>
<feature type="transmembrane region" description="Helical" evidence="7">
    <location>
        <begin position="176"/>
        <end position="196"/>
    </location>
</feature>
<feature type="transmembrane region" description="Helical" evidence="7">
    <location>
        <begin position="237"/>
        <end position="260"/>
    </location>
</feature>
<keyword evidence="6 7" id="KW-0472">Membrane</keyword>
<dbReference type="Pfam" id="PF19300">
    <property type="entry name" value="BPD_transp_1_N"/>
    <property type="match status" value="1"/>
</dbReference>
<dbReference type="PROSITE" id="PS51257">
    <property type="entry name" value="PROKAR_LIPOPROTEIN"/>
    <property type="match status" value="1"/>
</dbReference>
<dbReference type="GO" id="GO:0005886">
    <property type="term" value="C:plasma membrane"/>
    <property type="evidence" value="ECO:0007669"/>
    <property type="project" value="UniProtKB-SubCell"/>
</dbReference>
<reference evidence="9 10" key="2">
    <citation type="journal article" date="2016" name="J. Biotechnol.">
        <title>Complete genome sequence of Arthrobacter alpinus ERGS4:06, a yellow pigmented bacterium tolerant to cold and radiations isolated from Sikkim Himalaya.</title>
        <authorList>
            <person name="Kumar R."/>
            <person name="Singh D."/>
            <person name="Swarnkar M.K."/>
            <person name="Singh A.K."/>
            <person name="Kumar S."/>
        </authorList>
    </citation>
    <scope>NUCLEOTIDE SEQUENCE [LARGE SCALE GENOMIC DNA]</scope>
    <source>
        <strain evidence="9 10">ERGS4:06</strain>
    </source>
</reference>
<dbReference type="InterPro" id="IPR035906">
    <property type="entry name" value="MetI-like_sf"/>
</dbReference>
<feature type="transmembrane region" description="Helical" evidence="7">
    <location>
        <begin position="97"/>
        <end position="122"/>
    </location>
</feature>
<dbReference type="AlphaFoldDB" id="A0A0S2LYA1"/>
<dbReference type="Pfam" id="PF00528">
    <property type="entry name" value="BPD_transp_1"/>
    <property type="match status" value="1"/>
</dbReference>
<dbReference type="PANTHER" id="PTHR43163">
    <property type="entry name" value="DIPEPTIDE TRANSPORT SYSTEM PERMEASE PROTEIN DPPB-RELATED"/>
    <property type="match status" value="1"/>
</dbReference>
<protein>
    <submittedName>
        <fullName evidence="9">ABC transporter permease</fullName>
    </submittedName>
</protein>
<evidence type="ECO:0000313" key="9">
    <source>
        <dbReference type="EMBL" id="ALO66364.1"/>
    </source>
</evidence>
<keyword evidence="5 7" id="KW-1133">Transmembrane helix</keyword>
<feature type="transmembrane region" description="Helical" evidence="7">
    <location>
        <begin position="280"/>
        <end position="299"/>
    </location>
</feature>
<name>A0A0S2LYA1_9MICC</name>
<feature type="domain" description="ABC transmembrane type-1" evidence="8">
    <location>
        <begin position="95"/>
        <end position="303"/>
    </location>
</feature>
<dbReference type="InterPro" id="IPR045621">
    <property type="entry name" value="BPD_transp_1_N"/>
</dbReference>
<keyword evidence="3" id="KW-1003">Cell membrane</keyword>
<reference evidence="10" key="1">
    <citation type="submission" date="2015-11" db="EMBL/GenBank/DDBJ databases">
        <authorList>
            <person name="Kumar R."/>
            <person name="Singh D."/>
            <person name="Swarnkar M.K."/>
            <person name="Singh A.K."/>
            <person name="Kumar S."/>
        </authorList>
    </citation>
    <scope>NUCLEOTIDE SEQUENCE [LARGE SCALE GENOMIC DNA]</scope>
    <source>
        <strain evidence="10">ERGS4:06</strain>
    </source>
</reference>
<dbReference type="Gene3D" id="1.10.3720.10">
    <property type="entry name" value="MetI-like"/>
    <property type="match status" value="1"/>
</dbReference>
<evidence type="ECO:0000256" key="3">
    <source>
        <dbReference type="ARBA" id="ARBA00022475"/>
    </source>
</evidence>
<evidence type="ECO:0000256" key="7">
    <source>
        <dbReference type="RuleBase" id="RU363032"/>
    </source>
</evidence>
<evidence type="ECO:0000256" key="4">
    <source>
        <dbReference type="ARBA" id="ARBA00022692"/>
    </source>
</evidence>
<dbReference type="GO" id="GO:0055085">
    <property type="term" value="P:transmembrane transport"/>
    <property type="evidence" value="ECO:0007669"/>
    <property type="project" value="InterPro"/>
</dbReference>
<feature type="transmembrane region" description="Helical" evidence="7">
    <location>
        <begin position="134"/>
        <end position="156"/>
    </location>
</feature>
<gene>
    <name evidence="9" type="ORF">AS189_07495</name>
</gene>
<dbReference type="Proteomes" id="UP000059574">
    <property type="component" value="Chromosome"/>
</dbReference>
<dbReference type="RefSeq" id="WP_062287072.1">
    <property type="nucleotide sequence ID" value="NZ_CP013200.1"/>
</dbReference>
<keyword evidence="4 7" id="KW-0812">Transmembrane</keyword>
<evidence type="ECO:0000259" key="8">
    <source>
        <dbReference type="PROSITE" id="PS50928"/>
    </source>
</evidence>
<dbReference type="PANTHER" id="PTHR43163:SF3">
    <property type="entry name" value="PEPTIDE ABC TRANSPORTER PERMEASE PROTEIN"/>
    <property type="match status" value="1"/>
</dbReference>
<evidence type="ECO:0000256" key="5">
    <source>
        <dbReference type="ARBA" id="ARBA00022989"/>
    </source>
</evidence>
<dbReference type="OrthoDB" id="9778910at2"/>
<keyword evidence="2 7" id="KW-0813">Transport</keyword>
<dbReference type="InterPro" id="IPR000515">
    <property type="entry name" value="MetI-like"/>
</dbReference>
<organism evidence="9 10">
    <name type="scientific">Arthrobacter alpinus</name>
    <dbReference type="NCBI Taxonomy" id="656366"/>
    <lineage>
        <taxon>Bacteria</taxon>
        <taxon>Bacillati</taxon>
        <taxon>Actinomycetota</taxon>
        <taxon>Actinomycetes</taxon>
        <taxon>Micrococcales</taxon>
        <taxon>Micrococcaceae</taxon>
        <taxon>Arthrobacter</taxon>
    </lineage>
</organism>
<dbReference type="PROSITE" id="PS50928">
    <property type="entry name" value="ABC_TM1"/>
    <property type="match status" value="1"/>
</dbReference>
<feature type="transmembrane region" description="Helical" evidence="7">
    <location>
        <begin position="9"/>
        <end position="29"/>
    </location>
</feature>
<evidence type="ECO:0000256" key="6">
    <source>
        <dbReference type="ARBA" id="ARBA00023136"/>
    </source>
</evidence>
<dbReference type="CDD" id="cd06261">
    <property type="entry name" value="TM_PBP2"/>
    <property type="match status" value="1"/>
</dbReference>
<evidence type="ECO:0000256" key="2">
    <source>
        <dbReference type="ARBA" id="ARBA00022448"/>
    </source>
</evidence>
<comment type="subcellular location">
    <subcellularLocation>
        <location evidence="1 7">Cell membrane</location>
        <topology evidence="1 7">Multi-pass membrane protein</topology>
    </subcellularLocation>
</comment>
<dbReference type="SUPFAM" id="SSF161098">
    <property type="entry name" value="MetI-like"/>
    <property type="match status" value="1"/>
</dbReference>
<dbReference type="EMBL" id="CP013200">
    <property type="protein sequence ID" value="ALO66364.1"/>
    <property type="molecule type" value="Genomic_DNA"/>
</dbReference>
<sequence length="313" mass="33226">MVTFILRKVASGIVVLAAVSCLTYFLLYYSSANIARSILGEFATPEQVAAKEIELGLDQPLLPRFFGWAGKALSGDLGTSWFNSEPVARALMTRLPITLTVVVVSIIFIAIIATALGMAAAVKRGWIDRVVQGAAVVGDAIPSFVMAIILVTLLAIQMQLFPATSSIAPDSGSAAWVASLTLPVLAIVINGVTSAAQQIRSAVIKQLEKDYVRTLRSRGISEREILFKHVLRSAAPAGLTVLSLQFIGMLGGVVIIEQIFALPGMGALAVTSTTMGDIPLVMGVVIYTVIIVIIVNLLVDLINGWLNPKVRVS</sequence>
<accession>A0A0S2LYA1</accession>
<proteinExistence type="inferred from homology"/>
<evidence type="ECO:0000313" key="10">
    <source>
        <dbReference type="Proteomes" id="UP000059574"/>
    </source>
</evidence>